<feature type="domain" description="ABC transporter" evidence="8">
    <location>
        <begin position="3"/>
        <end position="237"/>
    </location>
</feature>
<dbReference type="GO" id="GO:0015419">
    <property type="term" value="F:ABC-type sulfate transporter activity"/>
    <property type="evidence" value="ECO:0007669"/>
    <property type="project" value="InterPro"/>
</dbReference>
<accession>A0A643F8U7</accession>
<dbReference type="InterPro" id="IPR003439">
    <property type="entry name" value="ABC_transporter-like_ATP-bd"/>
</dbReference>
<organism evidence="9 10">
    <name type="scientific">Ideonella dechloratans</name>
    <dbReference type="NCBI Taxonomy" id="36863"/>
    <lineage>
        <taxon>Bacteria</taxon>
        <taxon>Pseudomonadati</taxon>
        <taxon>Pseudomonadota</taxon>
        <taxon>Betaproteobacteria</taxon>
        <taxon>Burkholderiales</taxon>
        <taxon>Sphaerotilaceae</taxon>
        <taxon>Ideonella</taxon>
    </lineage>
</organism>
<gene>
    <name evidence="9" type="ORF">F7Q92_16340</name>
</gene>
<dbReference type="SMART" id="SM00382">
    <property type="entry name" value="AAA"/>
    <property type="match status" value="1"/>
</dbReference>
<dbReference type="InterPro" id="IPR027417">
    <property type="entry name" value="P-loop_NTPase"/>
</dbReference>
<dbReference type="InterPro" id="IPR005666">
    <property type="entry name" value="Sulph_transpt1"/>
</dbReference>
<dbReference type="OrthoDB" id="5298774at2"/>
<evidence type="ECO:0000256" key="2">
    <source>
        <dbReference type="ARBA" id="ARBA00022475"/>
    </source>
</evidence>
<dbReference type="GO" id="GO:0016887">
    <property type="term" value="F:ATP hydrolysis activity"/>
    <property type="evidence" value="ECO:0007669"/>
    <property type="project" value="InterPro"/>
</dbReference>
<dbReference type="Gene3D" id="3.40.50.300">
    <property type="entry name" value="P-loop containing nucleotide triphosphate hydrolases"/>
    <property type="match status" value="1"/>
</dbReference>
<keyword evidence="3" id="KW-0547">Nucleotide-binding</keyword>
<dbReference type="InterPro" id="IPR017871">
    <property type="entry name" value="ABC_transporter-like_CS"/>
</dbReference>
<sequence length="338" mass="37841">MSIEVRHLVKRFGPLTVCDHLNLDIPSGELVALLGPSGSGKTTLLRMIAGLEQPDEGSVLFHGEDATEVSVRERNVGFVFQHYALFGHMTVADNIAFGLRVRPRASRPSEATIREKVQELLHLVQLDTLAGRFPHQISGGQRQRVALARALAVEPKVLLLDEPFGALDAKVRKELRRWLRRLHDEMHVTSVFVTHDQEEAMEVADRIVVMNQGRIEQEGSPDEVYDQPATPFVLKFLGDVNLFHRRTDAGEAVSYVRPHELDIVAQPQADTWSVTLSQTLTVGPNTRIEFLREEDGSLVDVELSREAWRGLQRELGLAPGSRVHLQPRRVTRFGQGSA</sequence>
<evidence type="ECO:0000256" key="7">
    <source>
        <dbReference type="ARBA" id="ARBA00023136"/>
    </source>
</evidence>
<comment type="caution">
    <text evidence="9">The sequence shown here is derived from an EMBL/GenBank/DDBJ whole genome shotgun (WGS) entry which is preliminary data.</text>
</comment>
<protein>
    <submittedName>
        <fullName evidence="9">Sulfate ABC transporter ATP-binding protein</fullName>
    </submittedName>
</protein>
<evidence type="ECO:0000259" key="8">
    <source>
        <dbReference type="PROSITE" id="PS50893"/>
    </source>
</evidence>
<dbReference type="InterPro" id="IPR050093">
    <property type="entry name" value="ABC_SmlMolc_Importer"/>
</dbReference>
<keyword evidence="4 9" id="KW-0067">ATP-binding</keyword>
<dbReference type="PROSITE" id="PS50893">
    <property type="entry name" value="ABC_TRANSPORTER_2"/>
    <property type="match status" value="1"/>
</dbReference>
<keyword evidence="5" id="KW-1278">Translocase</keyword>
<dbReference type="PANTHER" id="PTHR42781">
    <property type="entry name" value="SPERMIDINE/PUTRESCINE IMPORT ATP-BINDING PROTEIN POTA"/>
    <property type="match status" value="1"/>
</dbReference>
<evidence type="ECO:0000256" key="4">
    <source>
        <dbReference type="ARBA" id="ARBA00022840"/>
    </source>
</evidence>
<dbReference type="RefSeq" id="WP_151125171.1">
    <property type="nucleotide sequence ID" value="NZ_CP088081.1"/>
</dbReference>
<dbReference type="CDD" id="cd03296">
    <property type="entry name" value="ABC_CysA_sulfate_importer"/>
    <property type="match status" value="1"/>
</dbReference>
<dbReference type="InterPro" id="IPR024765">
    <property type="entry name" value="TOBE-like"/>
</dbReference>
<dbReference type="AlphaFoldDB" id="A0A643F8U7"/>
<dbReference type="GO" id="GO:0005524">
    <property type="term" value="F:ATP binding"/>
    <property type="evidence" value="ECO:0007669"/>
    <property type="project" value="UniProtKB-KW"/>
</dbReference>
<evidence type="ECO:0000313" key="9">
    <source>
        <dbReference type="EMBL" id="KAB0577491.1"/>
    </source>
</evidence>
<keyword evidence="7" id="KW-0472">Membrane</keyword>
<dbReference type="Proteomes" id="UP000430120">
    <property type="component" value="Unassembled WGS sequence"/>
</dbReference>
<keyword evidence="2" id="KW-1003">Cell membrane</keyword>
<dbReference type="GO" id="GO:0043190">
    <property type="term" value="C:ATP-binding cassette (ABC) transporter complex"/>
    <property type="evidence" value="ECO:0007669"/>
    <property type="project" value="InterPro"/>
</dbReference>
<evidence type="ECO:0000256" key="1">
    <source>
        <dbReference type="ARBA" id="ARBA00022448"/>
    </source>
</evidence>
<dbReference type="NCBIfam" id="TIGR00968">
    <property type="entry name" value="3a0106s01"/>
    <property type="match status" value="1"/>
</dbReference>
<dbReference type="FunFam" id="3.40.50.300:FF:000227">
    <property type="entry name" value="Sulfate/thiosulfate import ATP-binding protein CysA"/>
    <property type="match status" value="1"/>
</dbReference>
<evidence type="ECO:0000313" key="10">
    <source>
        <dbReference type="Proteomes" id="UP000430120"/>
    </source>
</evidence>
<dbReference type="PROSITE" id="PS00211">
    <property type="entry name" value="ABC_TRANSPORTER_1"/>
    <property type="match status" value="1"/>
</dbReference>
<evidence type="ECO:0000256" key="5">
    <source>
        <dbReference type="ARBA" id="ARBA00022967"/>
    </source>
</evidence>
<proteinExistence type="predicted"/>
<evidence type="ECO:0000256" key="3">
    <source>
        <dbReference type="ARBA" id="ARBA00022741"/>
    </source>
</evidence>
<keyword evidence="10" id="KW-1185">Reference proteome</keyword>
<dbReference type="PANTHER" id="PTHR42781:SF4">
    <property type="entry name" value="SPERMIDINE_PUTRESCINE IMPORT ATP-BINDING PROTEIN POTA"/>
    <property type="match status" value="1"/>
</dbReference>
<keyword evidence="6" id="KW-0764">Sulfate transport</keyword>
<reference evidence="9 10" key="1">
    <citation type="submission" date="2019-09" db="EMBL/GenBank/DDBJ databases">
        <title>Draft genome sequences of 48 bacterial type strains from the CCUG.</title>
        <authorList>
            <person name="Tunovic T."/>
            <person name="Pineiro-Iglesias B."/>
            <person name="Unosson C."/>
            <person name="Inganas E."/>
            <person name="Ohlen M."/>
            <person name="Cardew S."/>
            <person name="Jensie-Markopoulos S."/>
            <person name="Salva-Serra F."/>
            <person name="Jaen-Luchoro D."/>
            <person name="Karlsson R."/>
            <person name="Svensson-Stadler L."/>
            <person name="Chun J."/>
            <person name="Moore E."/>
        </authorList>
    </citation>
    <scope>NUCLEOTIDE SEQUENCE [LARGE SCALE GENOMIC DNA]</scope>
    <source>
        <strain evidence="9 10">CCUG 30977</strain>
    </source>
</reference>
<dbReference type="Pfam" id="PF00005">
    <property type="entry name" value="ABC_tran"/>
    <property type="match status" value="1"/>
</dbReference>
<evidence type="ECO:0000256" key="6">
    <source>
        <dbReference type="ARBA" id="ARBA00023032"/>
    </source>
</evidence>
<dbReference type="SUPFAM" id="SSF52540">
    <property type="entry name" value="P-loop containing nucleoside triphosphate hydrolases"/>
    <property type="match status" value="1"/>
</dbReference>
<keyword evidence="1" id="KW-0813">Transport</keyword>
<dbReference type="EMBL" id="VZPB01000046">
    <property type="protein sequence ID" value="KAB0577491.1"/>
    <property type="molecule type" value="Genomic_DNA"/>
</dbReference>
<dbReference type="Pfam" id="PF12857">
    <property type="entry name" value="TOBE_3"/>
    <property type="match status" value="1"/>
</dbReference>
<dbReference type="InterPro" id="IPR003593">
    <property type="entry name" value="AAA+_ATPase"/>
</dbReference>
<name>A0A643F8U7_IDEDE</name>